<dbReference type="VEuPathDB" id="VectorBase:AATE006703"/>
<name>A0A182IWA2_ANOAO</name>
<dbReference type="EnsemblMetazoa" id="AATE006703-RA">
    <property type="protein sequence ID" value="AATE006703-PA.1"/>
    <property type="gene ID" value="AATE006703"/>
</dbReference>
<evidence type="ECO:0000313" key="1">
    <source>
        <dbReference type="EnsemblMetazoa" id="AATE006703-PA.1"/>
    </source>
</evidence>
<organism evidence="1">
    <name type="scientific">Anopheles atroparvus</name>
    <name type="common">European mosquito</name>
    <dbReference type="NCBI Taxonomy" id="41427"/>
    <lineage>
        <taxon>Eukaryota</taxon>
        <taxon>Metazoa</taxon>
        <taxon>Ecdysozoa</taxon>
        <taxon>Arthropoda</taxon>
        <taxon>Hexapoda</taxon>
        <taxon>Insecta</taxon>
        <taxon>Pterygota</taxon>
        <taxon>Neoptera</taxon>
        <taxon>Endopterygota</taxon>
        <taxon>Diptera</taxon>
        <taxon>Nematocera</taxon>
        <taxon>Culicoidea</taxon>
        <taxon>Culicidae</taxon>
        <taxon>Anophelinae</taxon>
        <taxon>Anopheles</taxon>
    </lineage>
</organism>
<sequence>MSTLFILLPLMLFALTSWQASSSTADGMSSSVWPEPSRSAVRSSYTTTASCSVAASGNAERFCERDRQSAMMAASSLRIRLRRFLLKFTCRKDRFELSNFLVRGCNQQQKNSVARIRISITTVPISIPQINVGRPQIDFAAVASIGYIRAVSVTDCWYSPVVVLSSSTSSGPMSYPVGNVFKL</sequence>
<accession>A0A182IWA2</accession>
<reference evidence="1" key="1">
    <citation type="submission" date="2022-08" db="UniProtKB">
        <authorList>
            <consortium name="EnsemblMetazoa"/>
        </authorList>
    </citation>
    <scope>IDENTIFICATION</scope>
    <source>
        <strain evidence="1">EBRO</strain>
    </source>
</reference>
<protein>
    <submittedName>
        <fullName evidence="1">Uncharacterized protein</fullName>
    </submittedName>
</protein>
<proteinExistence type="predicted"/>
<dbReference type="AlphaFoldDB" id="A0A182IWA2"/>